<comment type="subcellular location">
    <subcellularLocation>
        <location evidence="2">Membrane</location>
    </subcellularLocation>
</comment>
<dbReference type="STRING" id="1317117.ATO7_10222"/>
<feature type="domain" description="Histidine kinase" evidence="11">
    <location>
        <begin position="229"/>
        <end position="427"/>
    </location>
</feature>
<dbReference type="SUPFAM" id="SSF55874">
    <property type="entry name" value="ATPase domain of HSP90 chaperone/DNA topoisomerase II/histidine kinase"/>
    <property type="match status" value="1"/>
</dbReference>
<feature type="transmembrane region" description="Helical" evidence="10">
    <location>
        <begin position="149"/>
        <end position="167"/>
    </location>
</feature>
<dbReference type="AlphaFoldDB" id="A0A1Y1SEJ4"/>
<gene>
    <name evidence="13" type="ORF">ATO7_10222</name>
</gene>
<evidence type="ECO:0000256" key="3">
    <source>
        <dbReference type="ARBA" id="ARBA00012438"/>
    </source>
</evidence>
<accession>A0A1Y1SEJ4</accession>
<keyword evidence="8 10" id="KW-1133">Transmembrane helix</keyword>
<reference evidence="13 14" key="1">
    <citation type="submission" date="2013-04" db="EMBL/GenBank/DDBJ databases">
        <title>Oceanococcus atlanticus 22II-S10r2 Genome Sequencing.</title>
        <authorList>
            <person name="Lai Q."/>
            <person name="Li G."/>
            <person name="Shao Z."/>
        </authorList>
    </citation>
    <scope>NUCLEOTIDE SEQUENCE [LARGE SCALE GENOMIC DNA]</scope>
    <source>
        <strain evidence="13 14">22II-S10r2</strain>
    </source>
</reference>
<dbReference type="EMBL" id="AQQV01000002">
    <property type="protein sequence ID" value="ORE87410.1"/>
    <property type="molecule type" value="Genomic_DNA"/>
</dbReference>
<dbReference type="InterPro" id="IPR050428">
    <property type="entry name" value="TCS_sensor_his_kinase"/>
</dbReference>
<dbReference type="Gene3D" id="3.30.565.10">
    <property type="entry name" value="Histidine kinase-like ATPase, C-terminal domain"/>
    <property type="match status" value="1"/>
</dbReference>
<keyword evidence="5" id="KW-0808">Transferase</keyword>
<evidence type="ECO:0000256" key="6">
    <source>
        <dbReference type="ARBA" id="ARBA00022692"/>
    </source>
</evidence>
<dbReference type="GO" id="GO:0005886">
    <property type="term" value="C:plasma membrane"/>
    <property type="evidence" value="ECO:0007669"/>
    <property type="project" value="TreeGrafter"/>
</dbReference>
<sequence>MMLLLMPLAGWTLADAFRQSVLSNFDLRLSAYVDALAARVEIDEQGQLEVQQRPEELRFGKVFSGWYWQIGHADELVATSRSLWDTRLPWSRPTGASSRFSVTLNGPRDEALRGHALSMKMPGMDGEIRLLVAGPLEDVQRETAQFQRLLVAALSVLGFLLVVGFILQIRWGLAPLRGITRDLHAVRQGRTQRLGTALPKDLYEVAATMNEVLDHHQALIERARASAGNLAHALKTPLANLRLDLEREPPDRVAMRADLKRVDELVEHHLSRASAAGRAVASRQTALQVALEPVLSAVQGMYRERDLNFVVALDAEAVWRMDAGDLQELVGNLLDNAAKWARHRVELRSAHGPDGWVLVIEDDGPGIPEARLTQVRERGVQLDEHEPGGGLGLSIVTDIATLYDLKLHFENRQSGGLRVQLDFAGMMGD</sequence>
<dbReference type="InterPro" id="IPR003660">
    <property type="entry name" value="HAMP_dom"/>
</dbReference>
<evidence type="ECO:0000259" key="12">
    <source>
        <dbReference type="PROSITE" id="PS50885"/>
    </source>
</evidence>
<dbReference type="PROSITE" id="PS50109">
    <property type="entry name" value="HIS_KIN"/>
    <property type="match status" value="1"/>
</dbReference>
<dbReference type="SMART" id="SM00387">
    <property type="entry name" value="HATPase_c"/>
    <property type="match status" value="1"/>
</dbReference>
<evidence type="ECO:0000256" key="9">
    <source>
        <dbReference type="ARBA" id="ARBA00023012"/>
    </source>
</evidence>
<evidence type="ECO:0000256" key="4">
    <source>
        <dbReference type="ARBA" id="ARBA00022553"/>
    </source>
</evidence>
<dbReference type="PANTHER" id="PTHR45436:SF5">
    <property type="entry name" value="SENSOR HISTIDINE KINASE TRCS"/>
    <property type="match status" value="1"/>
</dbReference>
<keyword evidence="14" id="KW-1185">Reference proteome</keyword>
<keyword evidence="6 10" id="KW-0812">Transmembrane</keyword>
<keyword evidence="7 13" id="KW-0418">Kinase</keyword>
<comment type="caution">
    <text evidence="13">The sequence shown here is derived from an EMBL/GenBank/DDBJ whole genome shotgun (WGS) entry which is preliminary data.</text>
</comment>
<evidence type="ECO:0000313" key="14">
    <source>
        <dbReference type="Proteomes" id="UP000192342"/>
    </source>
</evidence>
<dbReference type="Proteomes" id="UP000192342">
    <property type="component" value="Unassembled WGS sequence"/>
</dbReference>
<organism evidence="13 14">
    <name type="scientific">Oceanococcus atlanticus</name>
    <dbReference type="NCBI Taxonomy" id="1317117"/>
    <lineage>
        <taxon>Bacteria</taxon>
        <taxon>Pseudomonadati</taxon>
        <taxon>Pseudomonadota</taxon>
        <taxon>Gammaproteobacteria</taxon>
        <taxon>Chromatiales</taxon>
        <taxon>Oceanococcaceae</taxon>
        <taxon>Oceanococcus</taxon>
    </lineage>
</organism>
<dbReference type="GO" id="GO:0000160">
    <property type="term" value="P:phosphorelay signal transduction system"/>
    <property type="evidence" value="ECO:0007669"/>
    <property type="project" value="UniProtKB-KW"/>
</dbReference>
<evidence type="ECO:0000313" key="13">
    <source>
        <dbReference type="EMBL" id="ORE87410.1"/>
    </source>
</evidence>
<dbReference type="PROSITE" id="PS50885">
    <property type="entry name" value="HAMP"/>
    <property type="match status" value="1"/>
</dbReference>
<dbReference type="EC" id="2.7.13.3" evidence="3"/>
<evidence type="ECO:0000256" key="7">
    <source>
        <dbReference type="ARBA" id="ARBA00022777"/>
    </source>
</evidence>
<evidence type="ECO:0000256" key="1">
    <source>
        <dbReference type="ARBA" id="ARBA00000085"/>
    </source>
</evidence>
<dbReference type="InterPro" id="IPR003594">
    <property type="entry name" value="HATPase_dom"/>
</dbReference>
<evidence type="ECO:0000256" key="5">
    <source>
        <dbReference type="ARBA" id="ARBA00022679"/>
    </source>
</evidence>
<dbReference type="GO" id="GO:0004673">
    <property type="term" value="F:protein histidine kinase activity"/>
    <property type="evidence" value="ECO:0007669"/>
    <property type="project" value="UniProtKB-EC"/>
</dbReference>
<evidence type="ECO:0000259" key="11">
    <source>
        <dbReference type="PROSITE" id="PS50109"/>
    </source>
</evidence>
<name>A0A1Y1SEJ4_9GAMM</name>
<dbReference type="Pfam" id="PF02518">
    <property type="entry name" value="HATPase_c"/>
    <property type="match status" value="1"/>
</dbReference>
<keyword evidence="9" id="KW-0902">Two-component regulatory system</keyword>
<protein>
    <recommendedName>
        <fullName evidence="3">histidine kinase</fullName>
        <ecNumber evidence="3">2.7.13.3</ecNumber>
    </recommendedName>
</protein>
<proteinExistence type="predicted"/>
<comment type="catalytic activity">
    <reaction evidence="1">
        <text>ATP + protein L-histidine = ADP + protein N-phospho-L-histidine.</text>
        <dbReference type="EC" id="2.7.13.3"/>
    </reaction>
</comment>
<evidence type="ECO:0000256" key="2">
    <source>
        <dbReference type="ARBA" id="ARBA00004370"/>
    </source>
</evidence>
<dbReference type="InterPro" id="IPR005467">
    <property type="entry name" value="His_kinase_dom"/>
</dbReference>
<feature type="domain" description="HAMP" evidence="12">
    <location>
        <begin position="170"/>
        <end position="221"/>
    </location>
</feature>
<keyword evidence="4" id="KW-0597">Phosphoprotein</keyword>
<dbReference type="InterPro" id="IPR036890">
    <property type="entry name" value="HATPase_C_sf"/>
</dbReference>
<evidence type="ECO:0000256" key="10">
    <source>
        <dbReference type="SAM" id="Phobius"/>
    </source>
</evidence>
<keyword evidence="10" id="KW-0472">Membrane</keyword>
<evidence type="ECO:0000256" key="8">
    <source>
        <dbReference type="ARBA" id="ARBA00022989"/>
    </source>
</evidence>
<dbReference type="PANTHER" id="PTHR45436">
    <property type="entry name" value="SENSOR HISTIDINE KINASE YKOH"/>
    <property type="match status" value="1"/>
</dbReference>